<dbReference type="AlphaFoldDB" id="L0KZD0"/>
<name>L0KZD0_METHD</name>
<reference evidence="2" key="1">
    <citation type="submission" date="2012-02" db="EMBL/GenBank/DDBJ databases">
        <title>Complete sequence of chromosome of Methanomethylovorans hollandica DSM 15978.</title>
        <authorList>
            <person name="Lucas S."/>
            <person name="Copeland A."/>
            <person name="Lapidus A."/>
            <person name="Glavina del Rio T."/>
            <person name="Dalin E."/>
            <person name="Tice H."/>
            <person name="Bruce D."/>
            <person name="Goodwin L."/>
            <person name="Pitluck S."/>
            <person name="Peters L."/>
            <person name="Mikhailova N."/>
            <person name="Held B."/>
            <person name="Kyrpides N."/>
            <person name="Mavromatis K."/>
            <person name="Ivanova N."/>
            <person name="Brettin T."/>
            <person name="Detter J.C."/>
            <person name="Han C."/>
            <person name="Larimer F."/>
            <person name="Land M."/>
            <person name="Hauser L."/>
            <person name="Markowitz V."/>
            <person name="Cheng J.-F."/>
            <person name="Hugenholtz P."/>
            <person name="Woyke T."/>
            <person name="Wu D."/>
            <person name="Spring S."/>
            <person name="Schroeder M."/>
            <person name="Brambilla E."/>
            <person name="Klenk H.-P."/>
            <person name="Eisen J.A."/>
        </authorList>
    </citation>
    <scope>NUCLEOTIDE SEQUENCE [LARGE SCALE GENOMIC DNA]</scope>
    <source>
        <strain evidence="2">DSM 15978 / NBRC 107637 / DMS1</strain>
    </source>
</reference>
<evidence type="ECO:0008006" key="3">
    <source>
        <dbReference type="Google" id="ProtNLM"/>
    </source>
</evidence>
<accession>L0KZD0</accession>
<sequence precursor="true">MLFAVVMVICLILLQQPVSAKGAGDTEWLTPSNVTLYWGEQVLIGGYTITAQDFSPSKPVDLPDDYVMLNVKSNTSRSWGAILALNNSIIPNETILDGSIRLTANKIITGRDIPTPYATIEVALANIPSVSKQIPWINSVVRVKRLPVNEAYIDERVNILIEVISQKDMSLENIRINETVPAGFITDPDIEGTCWTISLSPGEKRSLSYSIRALRPGTFLIPGMQMFFDHNGVTHHLQTNASEIVIHGPYIDVNKSFIYQDMRTDGLLNVTLRVSNTGDRAAYVQLTDQIPQNCQLISGNLSKSQVMQPSDIWVLEYSVLVGSGENIVIPGAKVRFVDSREYGDAFESASFLFRIQENIVEKTETEEDMSLAETPVKTEAETQENMVTEKINSVSSLKRCLINLIERAIGWRS</sequence>
<gene>
    <name evidence="1" type="ordered locus">Metho_1104</name>
</gene>
<dbReference type="KEGG" id="mhz:Metho_1104"/>
<evidence type="ECO:0000313" key="2">
    <source>
        <dbReference type="Proteomes" id="UP000010866"/>
    </source>
</evidence>
<keyword evidence="2" id="KW-1185">Reference proteome</keyword>
<proteinExistence type="predicted"/>
<dbReference type="HOGENOM" id="CLU_648324_0_0_2"/>
<dbReference type="STRING" id="867904.Metho_1104"/>
<dbReference type="Proteomes" id="UP000010866">
    <property type="component" value="Chromosome"/>
</dbReference>
<protein>
    <recommendedName>
        <fullName evidence="3">DUF11 domain-containing protein</fullName>
    </recommendedName>
</protein>
<evidence type="ECO:0000313" key="1">
    <source>
        <dbReference type="EMBL" id="AGB49339.1"/>
    </source>
</evidence>
<dbReference type="EMBL" id="CP003362">
    <property type="protein sequence ID" value="AGB49339.1"/>
    <property type="molecule type" value="Genomic_DNA"/>
</dbReference>
<organism evidence="1 2">
    <name type="scientific">Methanomethylovorans hollandica (strain DSM 15978 / NBRC 107637 / DMS1)</name>
    <dbReference type="NCBI Taxonomy" id="867904"/>
    <lineage>
        <taxon>Archaea</taxon>
        <taxon>Methanobacteriati</taxon>
        <taxon>Methanobacteriota</taxon>
        <taxon>Stenosarchaea group</taxon>
        <taxon>Methanomicrobia</taxon>
        <taxon>Methanosarcinales</taxon>
        <taxon>Methanosarcinaceae</taxon>
        <taxon>Methanomethylovorans</taxon>
    </lineage>
</organism>